<gene>
    <name evidence="2" type="ORF">QTO34_008163</name>
</gene>
<comment type="caution">
    <text evidence="2">The sequence shown here is derived from an EMBL/GenBank/DDBJ whole genome shotgun (WGS) entry which is preliminary data.</text>
</comment>
<dbReference type="Gene3D" id="3.40.30.10">
    <property type="entry name" value="Glutaredoxin"/>
    <property type="match status" value="1"/>
</dbReference>
<name>A0AA40I9R6_CNENI</name>
<dbReference type="PANTHER" id="PTHR47063:SF1">
    <property type="entry name" value="RIBONUCLEASE H2 SUBUNIT C"/>
    <property type="match status" value="1"/>
</dbReference>
<dbReference type="InterPro" id="IPR052863">
    <property type="entry name" value="RNase_H2_subunit_C"/>
</dbReference>
<dbReference type="Pfam" id="PF08615">
    <property type="entry name" value="RNase_H2_suC"/>
    <property type="match status" value="1"/>
</dbReference>
<sequence length="259" mass="28305">MLLLSPSTHPILSHLARIHTPRKNGGLGHRNIALLSDWTQQIARDHGVLSEGPGVAPRGLFIIDPSGVIKHQGSPPLRPRTIKSGGASSGLSQRATETRQRMESSEEEDMEKHCIHLCPVTLRTRCTSCTVKSGLTGPPLWGAFSPRPSVRVPMDSKGRSLRGEEVEVPPGLLGYVMLMEEKSVGKQDFSAGSDKDEQELVEPPEALERDFDRFIRASASFSCFTLWGLESIPGPDAKVRAALTWPSLPEAIHKQVPQD</sequence>
<evidence type="ECO:0000313" key="2">
    <source>
        <dbReference type="EMBL" id="KAK1345699.1"/>
    </source>
</evidence>
<evidence type="ECO:0000313" key="3">
    <source>
        <dbReference type="Proteomes" id="UP001177744"/>
    </source>
</evidence>
<protein>
    <submittedName>
        <fullName evidence="2">Uncharacterized protein</fullName>
    </submittedName>
</protein>
<organism evidence="2 3">
    <name type="scientific">Cnephaeus nilssonii</name>
    <name type="common">Northern bat</name>
    <name type="synonym">Eptesicus nilssonii</name>
    <dbReference type="NCBI Taxonomy" id="3371016"/>
    <lineage>
        <taxon>Eukaryota</taxon>
        <taxon>Metazoa</taxon>
        <taxon>Chordata</taxon>
        <taxon>Craniata</taxon>
        <taxon>Vertebrata</taxon>
        <taxon>Euteleostomi</taxon>
        <taxon>Mammalia</taxon>
        <taxon>Eutheria</taxon>
        <taxon>Laurasiatheria</taxon>
        <taxon>Chiroptera</taxon>
        <taxon>Yangochiroptera</taxon>
        <taxon>Vespertilionidae</taxon>
        <taxon>Cnephaeus</taxon>
    </lineage>
</organism>
<dbReference type="AlphaFoldDB" id="A0AA40I9R6"/>
<dbReference type="EMBL" id="JAULJE010000002">
    <property type="protein sequence ID" value="KAK1345699.1"/>
    <property type="molecule type" value="Genomic_DNA"/>
</dbReference>
<dbReference type="Gene3D" id="2.40.128.680">
    <property type="match status" value="1"/>
</dbReference>
<feature type="region of interest" description="Disordered" evidence="1">
    <location>
        <begin position="70"/>
        <end position="108"/>
    </location>
</feature>
<dbReference type="GO" id="GO:0032299">
    <property type="term" value="C:ribonuclease H2 complex"/>
    <property type="evidence" value="ECO:0007669"/>
    <property type="project" value="InterPro"/>
</dbReference>
<accession>A0AA40I9R6</accession>
<dbReference type="PANTHER" id="PTHR47063">
    <property type="entry name" value="RIBONUCLEASE H2 SUBUNIT C"/>
    <property type="match status" value="1"/>
</dbReference>
<reference evidence="2" key="1">
    <citation type="submission" date="2023-06" db="EMBL/GenBank/DDBJ databases">
        <title>Reference genome for the Northern bat (Eptesicus nilssonii), a most northern bat species.</title>
        <authorList>
            <person name="Laine V.N."/>
            <person name="Pulliainen A.T."/>
            <person name="Lilley T.M."/>
        </authorList>
    </citation>
    <scope>NUCLEOTIDE SEQUENCE</scope>
    <source>
        <strain evidence="2">BLF_Eptnil</strain>
        <tissue evidence="2">Kidney</tissue>
    </source>
</reference>
<dbReference type="SUPFAM" id="SSF52833">
    <property type="entry name" value="Thioredoxin-like"/>
    <property type="match status" value="1"/>
</dbReference>
<dbReference type="GO" id="GO:0006401">
    <property type="term" value="P:RNA catabolic process"/>
    <property type="evidence" value="ECO:0007669"/>
    <property type="project" value="InterPro"/>
</dbReference>
<dbReference type="InterPro" id="IPR013924">
    <property type="entry name" value="RNase_H2_suC"/>
</dbReference>
<proteinExistence type="predicted"/>
<dbReference type="Proteomes" id="UP001177744">
    <property type="component" value="Unassembled WGS sequence"/>
</dbReference>
<feature type="compositionally biased region" description="Basic and acidic residues" evidence="1">
    <location>
        <begin position="96"/>
        <end position="108"/>
    </location>
</feature>
<dbReference type="InterPro" id="IPR036249">
    <property type="entry name" value="Thioredoxin-like_sf"/>
</dbReference>
<keyword evidence="3" id="KW-1185">Reference proteome</keyword>
<evidence type="ECO:0000256" key="1">
    <source>
        <dbReference type="SAM" id="MobiDB-lite"/>
    </source>
</evidence>